<gene>
    <name evidence="2" type="ORF">L9F63_001575</name>
</gene>
<evidence type="ECO:0000313" key="2">
    <source>
        <dbReference type="EMBL" id="KAJ9591900.1"/>
    </source>
</evidence>
<accession>A0AAD8A4C3</accession>
<dbReference type="Proteomes" id="UP001233999">
    <property type="component" value="Unassembled WGS sequence"/>
</dbReference>
<dbReference type="EMBL" id="JASPKZ010003853">
    <property type="protein sequence ID" value="KAJ9591900.1"/>
    <property type="molecule type" value="Genomic_DNA"/>
</dbReference>
<evidence type="ECO:0000256" key="1">
    <source>
        <dbReference type="SAM" id="MobiDB-lite"/>
    </source>
</evidence>
<proteinExistence type="predicted"/>
<reference evidence="2" key="2">
    <citation type="submission" date="2023-05" db="EMBL/GenBank/DDBJ databases">
        <authorList>
            <person name="Fouks B."/>
        </authorList>
    </citation>
    <scope>NUCLEOTIDE SEQUENCE</scope>
    <source>
        <strain evidence="2">Stay&amp;Tobe</strain>
        <tissue evidence="2">Testes</tissue>
    </source>
</reference>
<comment type="caution">
    <text evidence="2">The sequence shown here is derived from an EMBL/GenBank/DDBJ whole genome shotgun (WGS) entry which is preliminary data.</text>
</comment>
<name>A0AAD8A4C3_DIPPU</name>
<keyword evidence="3" id="KW-1185">Reference proteome</keyword>
<dbReference type="AlphaFoldDB" id="A0AAD8A4C3"/>
<protein>
    <submittedName>
        <fullName evidence="2">Uncharacterized protein</fullName>
    </submittedName>
</protein>
<sequence length="183" mass="20828">QPKNLQLLIMTNKTFQEANNYNESDSNLSKIITECKNFPTCCLCLRLPCRKDQERKMQKKYYFHNFWLVFCIEGCHKNLLDLCRNSPSCKRPCAITCPIDEFDSAVSRAIFLTLNSSHNTACIGARTAASCDATPDNKEGDDDSACASPVDDNHVLSNGRAREDSEDFKKRLRKELVNRDGHR</sequence>
<reference evidence="2" key="1">
    <citation type="journal article" date="2023" name="IScience">
        <title>Live-bearing cockroach genome reveals convergent evolutionary mechanisms linked to viviparity in insects and beyond.</title>
        <authorList>
            <person name="Fouks B."/>
            <person name="Harrison M.C."/>
            <person name="Mikhailova A.A."/>
            <person name="Marchal E."/>
            <person name="English S."/>
            <person name="Carruthers M."/>
            <person name="Jennings E.C."/>
            <person name="Chiamaka E.L."/>
            <person name="Frigard R.A."/>
            <person name="Pippel M."/>
            <person name="Attardo G.M."/>
            <person name="Benoit J.B."/>
            <person name="Bornberg-Bauer E."/>
            <person name="Tobe S.S."/>
        </authorList>
    </citation>
    <scope>NUCLEOTIDE SEQUENCE</scope>
    <source>
        <strain evidence="2">Stay&amp;Tobe</strain>
    </source>
</reference>
<evidence type="ECO:0000313" key="3">
    <source>
        <dbReference type="Proteomes" id="UP001233999"/>
    </source>
</evidence>
<feature type="non-terminal residue" evidence="2">
    <location>
        <position position="1"/>
    </location>
</feature>
<feature type="region of interest" description="Disordered" evidence="1">
    <location>
        <begin position="133"/>
        <end position="167"/>
    </location>
</feature>
<organism evidence="2 3">
    <name type="scientific">Diploptera punctata</name>
    <name type="common">Pacific beetle cockroach</name>
    <dbReference type="NCBI Taxonomy" id="6984"/>
    <lineage>
        <taxon>Eukaryota</taxon>
        <taxon>Metazoa</taxon>
        <taxon>Ecdysozoa</taxon>
        <taxon>Arthropoda</taxon>
        <taxon>Hexapoda</taxon>
        <taxon>Insecta</taxon>
        <taxon>Pterygota</taxon>
        <taxon>Neoptera</taxon>
        <taxon>Polyneoptera</taxon>
        <taxon>Dictyoptera</taxon>
        <taxon>Blattodea</taxon>
        <taxon>Blaberoidea</taxon>
        <taxon>Blaberidae</taxon>
        <taxon>Diplopterinae</taxon>
        <taxon>Diploptera</taxon>
    </lineage>
</organism>